<evidence type="ECO:0000256" key="1">
    <source>
        <dbReference type="SAM" id="Coils"/>
    </source>
</evidence>
<name>A0A8C8E629_9STRI</name>
<keyword evidence="3" id="KW-1133">Transmembrane helix</keyword>
<keyword evidence="3" id="KW-0472">Membrane</keyword>
<keyword evidence="1" id="KW-0175">Coiled coil</keyword>
<dbReference type="Ensembl" id="ENSOSUT00000003954.1">
    <property type="protein sequence ID" value="ENSOSUP00000003837.1"/>
    <property type="gene ID" value="ENSOSUG00000002632.1"/>
</dbReference>
<dbReference type="PANTHER" id="PTHR47615:SF1">
    <property type="entry name" value="COILED-COIL DOMAIN-CONTAINING PROTEIN 158"/>
    <property type="match status" value="1"/>
</dbReference>
<feature type="coiled-coil region" evidence="1">
    <location>
        <begin position="585"/>
        <end position="808"/>
    </location>
</feature>
<evidence type="ECO:0000313" key="4">
    <source>
        <dbReference type="Ensembl" id="ENSOSUP00000003837.1"/>
    </source>
</evidence>
<dbReference type="AlphaFoldDB" id="A0A8C8E629"/>
<dbReference type="Proteomes" id="UP000694552">
    <property type="component" value="Unplaced"/>
</dbReference>
<dbReference type="Gene3D" id="1.10.287.1490">
    <property type="match status" value="1"/>
</dbReference>
<keyword evidence="3" id="KW-0812">Transmembrane</keyword>
<accession>A0A8C8E629</accession>
<proteinExistence type="predicted"/>
<feature type="region of interest" description="Disordered" evidence="2">
    <location>
        <begin position="1"/>
        <end position="24"/>
    </location>
</feature>
<feature type="coiled-coil region" evidence="1">
    <location>
        <begin position="75"/>
        <end position="169"/>
    </location>
</feature>
<sequence>VESTVHSLSHEESLPSGSRPSMASPILSTVMENSASSNTGSSPHNSVFCSKYEIHTDSEEKTVNDAGEEHVENILEEYSRKGRDVQKRLNETTELHEQQKINLRLIIADLKTKLMEVQLERDALQDTRQKESQSQENVKIQLKNTIQELEAANQLQEEMLREADNQTEHLKKMVHSHEEVLLELHGILMDYKDSTGKKLCEHENITSLHIQNLSTAFADILQDLDSEVSYLKEKVVLVCEEQKLESLKKDSETQNQLLLQQHQNRYLEHEQEVAALTDKANSAHSYANSIQSQMEIIQEQTRNQNSVHAHQVSHLESTVSQLCSELQDTKRMNEDKVEDLEKQLHLAYSEIAEAQTEQNQHGQESENLNSQIHQLLTELHKKEIELSLEKEQNKRFWDRNTDNGITIDHLRRELDNKNMQLQLMENTVKEMRTECHRQMERQMAAIKEKNESIRRISSLTVQLESTRETLCKVKEDLTAKQIDVETAEKTVSNLTACLQEKERTLEVTNKEIKKLHLQLGNRMQELQDLKNEEDHLHSVQSTCETLKLQVLEKERIVEIFQKQIDNMTQIVGQHNRTAGAMEVEKSQLIKEISDWKLKVEELKIAKDEKEARIHEMEAKLSELELEKVKLVNTCTERLHALNDMKLEKDKLMNELQASQRELAGLAEGFEDLKRDYQGKVKEMENTANRLKMQLKSAQTELEQTRTALKNMEESDGNVMKVAVGMQKQITAKREQIDTLQSKIKFLEEAMTNAAKEKHHLREENNKLSQDLSYITAENTKIAGELKILRSQDKRLKEKIAKMETARDKASMQFAECQCIIQCQEQEAMRVRLQHTLDVKVSMLQRNMGMKLDAFTLCPNFSLRSETFFYMGYLIAAQVMSIILVTLKSFFTVRARKKLNSYRNTGPYASAAKL</sequence>
<dbReference type="PANTHER" id="PTHR47615">
    <property type="entry name" value="COILED-COIL DOMAIN-CONTAINING PROTEIN 158"/>
    <property type="match status" value="1"/>
</dbReference>
<protein>
    <submittedName>
        <fullName evidence="4">Coiled-coil domain containing 158</fullName>
    </submittedName>
</protein>
<dbReference type="InterPro" id="IPR031809">
    <property type="entry name" value="CCDC158"/>
</dbReference>
<keyword evidence="5" id="KW-1185">Reference proteome</keyword>
<evidence type="ECO:0000256" key="2">
    <source>
        <dbReference type="SAM" id="MobiDB-lite"/>
    </source>
</evidence>
<feature type="coiled-coil region" evidence="1">
    <location>
        <begin position="323"/>
        <end position="456"/>
    </location>
</feature>
<organism evidence="4 5">
    <name type="scientific">Otus sunia</name>
    <name type="common">Oriental scops-owl</name>
    <dbReference type="NCBI Taxonomy" id="257818"/>
    <lineage>
        <taxon>Eukaryota</taxon>
        <taxon>Metazoa</taxon>
        <taxon>Chordata</taxon>
        <taxon>Craniata</taxon>
        <taxon>Vertebrata</taxon>
        <taxon>Euteleostomi</taxon>
        <taxon>Archelosauria</taxon>
        <taxon>Archosauria</taxon>
        <taxon>Dinosauria</taxon>
        <taxon>Saurischia</taxon>
        <taxon>Theropoda</taxon>
        <taxon>Coelurosauria</taxon>
        <taxon>Aves</taxon>
        <taxon>Neognathae</taxon>
        <taxon>Neoaves</taxon>
        <taxon>Telluraves</taxon>
        <taxon>Strigiformes</taxon>
        <taxon>Strigidae</taxon>
        <taxon>Otus</taxon>
    </lineage>
</organism>
<evidence type="ECO:0000313" key="5">
    <source>
        <dbReference type="Proteomes" id="UP000694552"/>
    </source>
</evidence>
<feature type="coiled-coil region" evidence="1">
    <location>
        <begin position="484"/>
        <end position="532"/>
    </location>
</feature>
<feature type="compositionally biased region" description="Polar residues" evidence="2">
    <location>
        <begin position="15"/>
        <end position="24"/>
    </location>
</feature>
<reference evidence="4" key="2">
    <citation type="submission" date="2025-09" db="UniProtKB">
        <authorList>
            <consortium name="Ensembl"/>
        </authorList>
    </citation>
    <scope>IDENTIFICATION</scope>
</reference>
<evidence type="ECO:0000256" key="3">
    <source>
        <dbReference type="SAM" id="Phobius"/>
    </source>
</evidence>
<reference evidence="4" key="1">
    <citation type="submission" date="2025-08" db="UniProtKB">
        <authorList>
            <consortium name="Ensembl"/>
        </authorList>
    </citation>
    <scope>IDENTIFICATION</scope>
</reference>
<feature type="transmembrane region" description="Helical" evidence="3">
    <location>
        <begin position="867"/>
        <end position="890"/>
    </location>
</feature>
<dbReference type="Pfam" id="PF15921">
    <property type="entry name" value="CCDC158"/>
    <property type="match status" value="1"/>
</dbReference>